<accession>X0VGU3</accession>
<dbReference type="EMBL" id="BARS01027556">
    <property type="protein sequence ID" value="GAF99770.1"/>
    <property type="molecule type" value="Genomic_DNA"/>
</dbReference>
<evidence type="ECO:0000313" key="2">
    <source>
        <dbReference type="EMBL" id="GAF99770.1"/>
    </source>
</evidence>
<reference evidence="2" key="1">
    <citation type="journal article" date="2014" name="Front. Microbiol.">
        <title>High frequency of phylogenetically diverse reductive dehalogenase-homologous genes in deep subseafloor sedimentary metagenomes.</title>
        <authorList>
            <person name="Kawai M."/>
            <person name="Futagami T."/>
            <person name="Toyoda A."/>
            <person name="Takaki Y."/>
            <person name="Nishi S."/>
            <person name="Hori S."/>
            <person name="Arai W."/>
            <person name="Tsubouchi T."/>
            <person name="Morono Y."/>
            <person name="Uchiyama I."/>
            <person name="Ito T."/>
            <person name="Fujiyama A."/>
            <person name="Inagaki F."/>
            <person name="Takami H."/>
        </authorList>
    </citation>
    <scope>NUCLEOTIDE SEQUENCE</scope>
    <source>
        <strain evidence="2">Expedition CK06-06</strain>
    </source>
</reference>
<organism evidence="2">
    <name type="scientific">marine sediment metagenome</name>
    <dbReference type="NCBI Taxonomy" id="412755"/>
    <lineage>
        <taxon>unclassified sequences</taxon>
        <taxon>metagenomes</taxon>
        <taxon>ecological metagenomes</taxon>
    </lineage>
</organism>
<gene>
    <name evidence="2" type="ORF">S01H1_43266</name>
</gene>
<evidence type="ECO:0000256" key="1">
    <source>
        <dbReference type="SAM" id="MobiDB-lite"/>
    </source>
</evidence>
<name>X0VGU3_9ZZZZ</name>
<comment type="caution">
    <text evidence="2">The sequence shown here is derived from an EMBL/GenBank/DDBJ whole genome shotgun (WGS) entry which is preliminary data.</text>
</comment>
<sequence length="72" mass="8016">MGGEGPHHRWSVMRPVLSGDAPPAEQAREKENESLNNEKCSMFRTDTTEPACDSTEPVPAIRSKEVMIHLIL</sequence>
<feature type="region of interest" description="Disordered" evidence="1">
    <location>
        <begin position="1"/>
        <end position="56"/>
    </location>
</feature>
<protein>
    <submittedName>
        <fullName evidence="2">Uncharacterized protein</fullName>
    </submittedName>
</protein>
<dbReference type="AlphaFoldDB" id="X0VGU3"/>
<proteinExistence type="predicted"/>